<dbReference type="SUPFAM" id="SSF51120">
    <property type="entry name" value="beta-Roll"/>
    <property type="match status" value="3"/>
</dbReference>
<evidence type="ECO:0000256" key="2">
    <source>
        <dbReference type="ARBA" id="ARBA00022525"/>
    </source>
</evidence>
<dbReference type="EMBL" id="JACHOP010000010">
    <property type="protein sequence ID" value="MBB5757964.1"/>
    <property type="molecule type" value="Genomic_DNA"/>
</dbReference>
<dbReference type="PANTHER" id="PTHR38340:SF1">
    <property type="entry name" value="S-LAYER PROTEIN"/>
    <property type="match status" value="1"/>
</dbReference>
<protein>
    <submittedName>
        <fullName evidence="3">Ca2+-binding RTX toxin-like protein</fullName>
    </submittedName>
</protein>
<dbReference type="Proteomes" id="UP000583454">
    <property type="component" value="Unassembled WGS sequence"/>
</dbReference>
<evidence type="ECO:0000313" key="3">
    <source>
        <dbReference type="EMBL" id="MBB5757964.1"/>
    </source>
</evidence>
<dbReference type="Gene3D" id="2.150.10.10">
    <property type="entry name" value="Serralysin-like metalloprotease, C-terminal"/>
    <property type="match status" value="4"/>
</dbReference>
<dbReference type="InterPro" id="IPR050557">
    <property type="entry name" value="RTX_toxin/Mannuronan_C5-epim"/>
</dbReference>
<keyword evidence="4" id="KW-1185">Reference proteome</keyword>
<dbReference type="RefSeq" id="WP_183569975.1">
    <property type="nucleotide sequence ID" value="NZ_JACHOP010000010.1"/>
</dbReference>
<comment type="subcellular location">
    <subcellularLocation>
        <location evidence="1">Secreted</location>
    </subcellularLocation>
</comment>
<evidence type="ECO:0000256" key="1">
    <source>
        <dbReference type="ARBA" id="ARBA00004613"/>
    </source>
</evidence>
<name>A0A840ZLA1_9HYPH</name>
<comment type="caution">
    <text evidence="3">The sequence shown here is derived from an EMBL/GenBank/DDBJ whole genome shotgun (WGS) entry which is preliminary data.</text>
</comment>
<dbReference type="Pfam" id="PF00353">
    <property type="entry name" value="HemolysinCabind"/>
    <property type="match status" value="4"/>
</dbReference>
<accession>A0A840ZLA1</accession>
<dbReference type="PRINTS" id="PR00313">
    <property type="entry name" value="CABNDNGRPT"/>
</dbReference>
<dbReference type="AlphaFoldDB" id="A0A840ZLA1"/>
<dbReference type="PANTHER" id="PTHR38340">
    <property type="entry name" value="S-LAYER PROTEIN"/>
    <property type="match status" value="1"/>
</dbReference>
<proteinExistence type="predicted"/>
<reference evidence="3 4" key="1">
    <citation type="submission" date="2020-08" db="EMBL/GenBank/DDBJ databases">
        <title>Genomic Encyclopedia of Type Strains, Phase IV (KMG-IV): sequencing the most valuable type-strain genomes for metagenomic binning, comparative biology and taxonomic classification.</title>
        <authorList>
            <person name="Goeker M."/>
        </authorList>
    </citation>
    <scope>NUCLEOTIDE SEQUENCE [LARGE SCALE GENOMIC DNA]</scope>
    <source>
        <strain evidence="3 4">DSM 2163</strain>
    </source>
</reference>
<dbReference type="InterPro" id="IPR011049">
    <property type="entry name" value="Serralysin-like_metalloprot_C"/>
</dbReference>
<organism evidence="3 4">
    <name type="scientific">Methylorubrum rhodinum</name>
    <dbReference type="NCBI Taxonomy" id="29428"/>
    <lineage>
        <taxon>Bacteria</taxon>
        <taxon>Pseudomonadati</taxon>
        <taxon>Pseudomonadota</taxon>
        <taxon>Alphaproteobacteria</taxon>
        <taxon>Hyphomicrobiales</taxon>
        <taxon>Methylobacteriaceae</taxon>
        <taxon>Methylorubrum</taxon>
    </lineage>
</organism>
<dbReference type="GO" id="GO:0005509">
    <property type="term" value="F:calcium ion binding"/>
    <property type="evidence" value="ECO:0007669"/>
    <property type="project" value="InterPro"/>
</dbReference>
<dbReference type="GO" id="GO:0005576">
    <property type="term" value="C:extracellular region"/>
    <property type="evidence" value="ECO:0007669"/>
    <property type="project" value="UniProtKB-SubCell"/>
</dbReference>
<keyword evidence="2" id="KW-0964">Secreted</keyword>
<sequence length="398" mass="39600">MGTKNVDLTGNRLNNKLAGNIGDNTIDGGLGADTMSGGGGNDTYIVDNVGDGIVESSNRGTDSVVASVSYALSANVEALTLTGAKAINATGNALANHLIGNGAANVLDGKGGADVMEGGTGNDTYHVDHRADRIVEAFGAGTDTLVSTVSYALAAGQAVETLHFAKTVGTAALDLTGNEFANTLVGSAGDNVLNGGGGADALYGGSGNDTYVVDNLNDKVSEAKGAGTDAVLSSVSYALKGGQEIESLQLLASTGSAALNLTGNEFAQSLRGNAGANVLNGGLGNDVLTGGKGADTFAFSTALGSTHVDRITDFAAEDTIRLAKGIVAALAPGQLADGAFKSVAAISTAKLDADDRILYKQATGELFYDADGSGTAAAVKFAVLDNKAALTHADFLIA</sequence>
<gene>
    <name evidence="3" type="ORF">HNR00_002681</name>
</gene>
<evidence type="ECO:0000313" key="4">
    <source>
        <dbReference type="Proteomes" id="UP000583454"/>
    </source>
</evidence>
<dbReference type="InterPro" id="IPR001343">
    <property type="entry name" value="Hemolysn_Ca-bd"/>
</dbReference>